<dbReference type="Gene3D" id="2.60.40.10">
    <property type="entry name" value="Immunoglobulins"/>
    <property type="match status" value="1"/>
</dbReference>
<dbReference type="Gene3D" id="2.60.40.340">
    <property type="entry name" value="Rel homology domain (RHD), DNA-binding domain"/>
    <property type="match status" value="1"/>
</dbReference>
<evidence type="ECO:0000256" key="1">
    <source>
        <dbReference type="ARBA" id="ARBA00022737"/>
    </source>
</evidence>
<organism evidence="5 6">
    <name type="scientific">Musca domestica</name>
    <name type="common">House fly</name>
    <dbReference type="NCBI Taxonomy" id="7370"/>
    <lineage>
        <taxon>Eukaryota</taxon>
        <taxon>Metazoa</taxon>
        <taxon>Ecdysozoa</taxon>
        <taxon>Arthropoda</taxon>
        <taxon>Hexapoda</taxon>
        <taxon>Insecta</taxon>
        <taxon>Pterygota</taxon>
        <taxon>Neoptera</taxon>
        <taxon>Endopterygota</taxon>
        <taxon>Diptera</taxon>
        <taxon>Brachycera</taxon>
        <taxon>Muscomorpha</taxon>
        <taxon>Muscoidea</taxon>
        <taxon>Muscidae</taxon>
        <taxon>Musca</taxon>
    </lineage>
</organism>
<dbReference type="SMART" id="SM00248">
    <property type="entry name" value="ANK"/>
    <property type="match status" value="4"/>
</dbReference>
<dbReference type="InterPro" id="IPR014756">
    <property type="entry name" value="Ig_E-set"/>
</dbReference>
<dbReference type="InterPro" id="IPR002110">
    <property type="entry name" value="Ankyrin_rpt"/>
</dbReference>
<dbReference type="PANTHER" id="PTHR46680:SF3">
    <property type="entry name" value="NF-KAPPA-B INHIBITOR CACTUS"/>
    <property type="match status" value="1"/>
</dbReference>
<dbReference type="InterPro" id="IPR008967">
    <property type="entry name" value="p53-like_TF_DNA-bd_sf"/>
</dbReference>
<dbReference type="InterPro" id="IPR037059">
    <property type="entry name" value="RHD_DNA_bind_dom_sf"/>
</dbReference>
<keyword evidence="2 3" id="KW-0040">ANK repeat</keyword>
<feature type="compositionally biased region" description="Low complexity" evidence="4">
    <location>
        <begin position="369"/>
        <end position="382"/>
    </location>
</feature>
<name>A0ABM3V7B1_MUSDO</name>
<keyword evidence="5" id="KW-1185">Reference proteome</keyword>
<dbReference type="InterPro" id="IPR013783">
    <property type="entry name" value="Ig-like_fold"/>
</dbReference>
<dbReference type="RefSeq" id="XP_058981675.1">
    <property type="nucleotide sequence ID" value="XM_059125692.1"/>
</dbReference>
<dbReference type="PANTHER" id="PTHR46680">
    <property type="entry name" value="NF-KAPPA-B INHIBITOR ALPHA"/>
    <property type="match status" value="1"/>
</dbReference>
<gene>
    <name evidence="6" type="primary">LOC101897738</name>
</gene>
<feature type="compositionally biased region" description="Polar residues" evidence="4">
    <location>
        <begin position="326"/>
        <end position="335"/>
    </location>
</feature>
<feature type="region of interest" description="Disordered" evidence="4">
    <location>
        <begin position="481"/>
        <end position="526"/>
    </location>
</feature>
<reference evidence="6" key="1">
    <citation type="submission" date="2025-08" db="UniProtKB">
        <authorList>
            <consortium name="RefSeq"/>
        </authorList>
    </citation>
    <scope>IDENTIFICATION</scope>
    <source>
        <strain evidence="6">Aabys</strain>
        <tissue evidence="6">Whole body</tissue>
    </source>
</reference>
<evidence type="ECO:0000256" key="2">
    <source>
        <dbReference type="ARBA" id="ARBA00023043"/>
    </source>
</evidence>
<dbReference type="InterPro" id="IPR051070">
    <property type="entry name" value="NF-kappa-B_inhibitor"/>
</dbReference>
<feature type="region of interest" description="Disordered" evidence="4">
    <location>
        <begin position="442"/>
        <end position="464"/>
    </location>
</feature>
<dbReference type="GeneID" id="101897738"/>
<feature type="repeat" description="ANK" evidence="3">
    <location>
        <begin position="628"/>
        <end position="664"/>
    </location>
</feature>
<sequence length="774" mass="87654">MESFLMEPFLNSSLQIQIQPKQNFHFRFESELKNTHGFITGRGEAVTNGRNCSVRDIYPKIQMRLPDSANLNDNGKVRQFFVLCSLHSYNEEKIAEKKPLHLSPHLLLPKSKRKIDYAFVFEKMKDCQDDVTGRYWELVDHVIVRSRKKNNKYGETLRAKQLKYESLGLPLPFDKLQSDLDLNEITQSAGLIVCLGFTIFERIDDETYCLYKETIYSDPIYHGDDLKIHDICNFGGSTSGGQVVFMRIKLQSGYCYTVRVFLDVAGKTVWESYVKPMDTFLNSSIKFELPPYTGPDFPEDSIEVSMEVVVDRSTFKSRPVKFAYSKSDNSDSNGTAKLAAARKRPRRCSTIVPTPSKSSDSLSHLEQPNANASNNGAATNENPIRQVGDLEQSIQWEESPMEAGLSLEDLPSFLISYIPHAIAPNNEATTTEILSRQSKMEVDGPATDQNVSTTTFSQSSENSTVSITNLELEQWWQNLMGPDLSLEDPPSEQGKNEYISQDRTVTPKPIKEDNNAQHQKQERKRREINDIKKRIEKCLKDPAQDITIPPSILSNKFGNTIFHDAVLNASTLLALRNGVKKSTHKDLVLKTRNKLRHNLLHYACLHDKSEAIRPLVGMGIALHEQDQSGNTPLHLAIVNRRSDCILQIQQLLQEHAAYDNKVDSSMVKMTKVYNRQGYTVLHLALLENLPELLGILLEFCKQKQIDVTEYEVLGSGDSLGHLAVKTKASTEMLKVLEEYVPNYLLIENYAGDTAAAVDEIEEISDEMEMKLNFE</sequence>
<feature type="compositionally biased region" description="Polar residues" evidence="4">
    <location>
        <begin position="351"/>
        <end position="368"/>
    </location>
</feature>
<dbReference type="Gene3D" id="1.25.40.20">
    <property type="entry name" value="Ankyrin repeat-containing domain"/>
    <property type="match status" value="1"/>
</dbReference>
<dbReference type="Proteomes" id="UP001652621">
    <property type="component" value="Unplaced"/>
</dbReference>
<dbReference type="PROSITE" id="PS50088">
    <property type="entry name" value="ANK_REPEAT"/>
    <property type="match status" value="1"/>
</dbReference>
<evidence type="ECO:0000256" key="3">
    <source>
        <dbReference type="PROSITE-ProRule" id="PRU00023"/>
    </source>
</evidence>
<accession>A0ABM3V7B1</accession>
<feature type="region of interest" description="Disordered" evidence="4">
    <location>
        <begin position="325"/>
        <end position="382"/>
    </location>
</feature>
<dbReference type="Pfam" id="PF12796">
    <property type="entry name" value="Ank_2"/>
    <property type="match status" value="1"/>
</dbReference>
<dbReference type="InterPro" id="IPR036770">
    <property type="entry name" value="Ankyrin_rpt-contain_sf"/>
</dbReference>
<feature type="compositionally biased region" description="Polar residues" evidence="4">
    <location>
        <begin position="447"/>
        <end position="464"/>
    </location>
</feature>
<evidence type="ECO:0000256" key="4">
    <source>
        <dbReference type="SAM" id="MobiDB-lite"/>
    </source>
</evidence>
<protein>
    <submittedName>
        <fullName evidence="6">Nuclear factor NF-kappa-B p110 subunit-like isoform X1</fullName>
    </submittedName>
</protein>
<dbReference type="SUPFAM" id="SSF48403">
    <property type="entry name" value="Ankyrin repeat"/>
    <property type="match status" value="1"/>
</dbReference>
<dbReference type="SUPFAM" id="SSF81296">
    <property type="entry name" value="E set domains"/>
    <property type="match status" value="1"/>
</dbReference>
<evidence type="ECO:0000313" key="6">
    <source>
        <dbReference type="RefSeq" id="XP_058981675.1"/>
    </source>
</evidence>
<evidence type="ECO:0000313" key="5">
    <source>
        <dbReference type="Proteomes" id="UP001652621"/>
    </source>
</evidence>
<keyword evidence="1" id="KW-0677">Repeat</keyword>
<dbReference type="SUPFAM" id="SSF49417">
    <property type="entry name" value="p53-like transcription factors"/>
    <property type="match status" value="1"/>
</dbReference>
<proteinExistence type="predicted"/>